<keyword evidence="3" id="KW-1185">Reference proteome</keyword>
<dbReference type="AlphaFoldDB" id="A0A2W1N3E0"/>
<organism evidence="2 3">
    <name type="scientific">Putridiphycobacter roseus</name>
    <dbReference type="NCBI Taxonomy" id="2219161"/>
    <lineage>
        <taxon>Bacteria</taxon>
        <taxon>Pseudomonadati</taxon>
        <taxon>Bacteroidota</taxon>
        <taxon>Flavobacteriia</taxon>
        <taxon>Flavobacteriales</taxon>
        <taxon>Crocinitomicaceae</taxon>
        <taxon>Putridiphycobacter</taxon>
    </lineage>
</organism>
<evidence type="ECO:0008006" key="4">
    <source>
        <dbReference type="Google" id="ProtNLM"/>
    </source>
</evidence>
<reference evidence="2 3" key="1">
    <citation type="submission" date="2018-06" db="EMBL/GenBank/DDBJ databases">
        <title>The draft genome sequence of Crocinitomix sp. SM1701.</title>
        <authorList>
            <person name="Zhang X."/>
        </authorList>
    </citation>
    <scope>NUCLEOTIDE SEQUENCE [LARGE SCALE GENOMIC DNA]</scope>
    <source>
        <strain evidence="2 3">SM1701</strain>
    </source>
</reference>
<evidence type="ECO:0000313" key="2">
    <source>
        <dbReference type="EMBL" id="PZE18080.1"/>
    </source>
</evidence>
<sequence length="128" mass="14703">MLGNKVIAMVMAIFILTVLLFPTVKVLNFYQNQAEITDLHCVNKDKPELHCAGHCYLKTQLQLEESQSPAEKNDLTSYIYLPIAFNRLPKSIQAPFLARQEVKSLSFLLVRDVHHYINAIFIPPRYLS</sequence>
<accession>A0A2W1N3E0</accession>
<gene>
    <name evidence="2" type="ORF">DNU06_05550</name>
</gene>
<keyword evidence="1" id="KW-0472">Membrane</keyword>
<proteinExistence type="predicted"/>
<dbReference type="EMBL" id="QKSB01000002">
    <property type="protein sequence ID" value="PZE18080.1"/>
    <property type="molecule type" value="Genomic_DNA"/>
</dbReference>
<comment type="caution">
    <text evidence="2">The sequence shown here is derived from an EMBL/GenBank/DDBJ whole genome shotgun (WGS) entry which is preliminary data.</text>
</comment>
<feature type="transmembrane region" description="Helical" evidence="1">
    <location>
        <begin position="6"/>
        <end position="24"/>
    </location>
</feature>
<evidence type="ECO:0000256" key="1">
    <source>
        <dbReference type="SAM" id="Phobius"/>
    </source>
</evidence>
<evidence type="ECO:0000313" key="3">
    <source>
        <dbReference type="Proteomes" id="UP000249248"/>
    </source>
</evidence>
<keyword evidence="1" id="KW-0812">Transmembrane</keyword>
<keyword evidence="1" id="KW-1133">Transmembrane helix</keyword>
<name>A0A2W1N3E0_9FLAO</name>
<dbReference type="Proteomes" id="UP000249248">
    <property type="component" value="Unassembled WGS sequence"/>
</dbReference>
<protein>
    <recommendedName>
        <fullName evidence="4">DUF2946 domain-containing protein</fullName>
    </recommendedName>
</protein>